<dbReference type="RefSeq" id="WP_145270618.1">
    <property type="nucleotide sequence ID" value="NZ_CP036272.1"/>
</dbReference>
<dbReference type="EMBL" id="CP036272">
    <property type="protein sequence ID" value="QDT59030.1"/>
    <property type="molecule type" value="Genomic_DNA"/>
</dbReference>
<name>A0A517SSC8_9BACT</name>
<protein>
    <submittedName>
        <fullName evidence="1">Uncharacterized protein</fullName>
    </submittedName>
</protein>
<gene>
    <name evidence="1" type="ORF">SV7mr_15350</name>
</gene>
<reference evidence="1 2" key="1">
    <citation type="submission" date="2019-02" db="EMBL/GenBank/DDBJ databases">
        <title>Deep-cultivation of Planctomycetes and their phenomic and genomic characterization uncovers novel biology.</title>
        <authorList>
            <person name="Wiegand S."/>
            <person name="Jogler M."/>
            <person name="Boedeker C."/>
            <person name="Pinto D."/>
            <person name="Vollmers J."/>
            <person name="Rivas-Marin E."/>
            <person name="Kohn T."/>
            <person name="Peeters S.H."/>
            <person name="Heuer A."/>
            <person name="Rast P."/>
            <person name="Oberbeckmann S."/>
            <person name="Bunk B."/>
            <person name="Jeske O."/>
            <person name="Meyerdierks A."/>
            <person name="Storesund J.E."/>
            <person name="Kallscheuer N."/>
            <person name="Luecker S."/>
            <person name="Lage O.M."/>
            <person name="Pohl T."/>
            <person name="Merkel B.J."/>
            <person name="Hornburger P."/>
            <person name="Mueller R.-W."/>
            <person name="Bruemmer F."/>
            <person name="Labrenz M."/>
            <person name="Spormann A.M."/>
            <person name="Op den Camp H."/>
            <person name="Overmann J."/>
            <person name="Amann R."/>
            <person name="Jetten M.S.M."/>
            <person name="Mascher T."/>
            <person name="Medema M.H."/>
            <person name="Devos D.P."/>
            <person name="Kaster A.-K."/>
            <person name="Ovreas L."/>
            <person name="Rohde M."/>
            <person name="Galperin M.Y."/>
            <person name="Jogler C."/>
        </authorList>
    </citation>
    <scope>NUCLEOTIDE SEQUENCE [LARGE SCALE GENOMIC DNA]</scope>
    <source>
        <strain evidence="1 2">SV_7m_r</strain>
    </source>
</reference>
<keyword evidence="2" id="KW-1185">Reference proteome</keyword>
<accession>A0A517SSC8</accession>
<dbReference type="AlphaFoldDB" id="A0A517SSC8"/>
<proteinExistence type="predicted"/>
<sequence>MDNYICHAQGYANDPSTVPFDIEWDSGCGYPGDQTAALYNAYENTPDGYSLIGYSIETCDGVTSAAAATTDKPEGAQAQPAAENLKPGMWQLVGSKGQEKAVRTESRQINNAKDMNGFLKDFYAQRPAIDKVTASKLAD</sequence>
<evidence type="ECO:0000313" key="2">
    <source>
        <dbReference type="Proteomes" id="UP000315003"/>
    </source>
</evidence>
<evidence type="ECO:0000313" key="1">
    <source>
        <dbReference type="EMBL" id="QDT59030.1"/>
    </source>
</evidence>
<organism evidence="1 2">
    <name type="scientific">Stieleria bergensis</name>
    <dbReference type="NCBI Taxonomy" id="2528025"/>
    <lineage>
        <taxon>Bacteria</taxon>
        <taxon>Pseudomonadati</taxon>
        <taxon>Planctomycetota</taxon>
        <taxon>Planctomycetia</taxon>
        <taxon>Pirellulales</taxon>
        <taxon>Pirellulaceae</taxon>
        <taxon>Stieleria</taxon>
    </lineage>
</organism>
<dbReference type="Proteomes" id="UP000315003">
    <property type="component" value="Chromosome"/>
</dbReference>